<organism evidence="8 9">
    <name type="scientific">Methanorbis furvi</name>
    <dbReference type="NCBI Taxonomy" id="3028299"/>
    <lineage>
        <taxon>Archaea</taxon>
        <taxon>Methanobacteriati</taxon>
        <taxon>Methanobacteriota</taxon>
        <taxon>Stenosarchaea group</taxon>
        <taxon>Methanomicrobia</taxon>
        <taxon>Methanomicrobiales</taxon>
        <taxon>Methanocorpusculaceae</taxon>
        <taxon>Methanorbis</taxon>
    </lineage>
</organism>
<dbReference type="RefSeq" id="WP_338094238.1">
    <property type="nucleotide sequence ID" value="NZ_JAWDKA010000005.1"/>
</dbReference>
<dbReference type="Pfam" id="PF03706">
    <property type="entry name" value="LPG_synthase_TM"/>
    <property type="match status" value="1"/>
</dbReference>
<feature type="transmembrane region" description="Helical" evidence="7">
    <location>
        <begin position="227"/>
        <end position="246"/>
    </location>
</feature>
<feature type="transmembrane region" description="Helical" evidence="7">
    <location>
        <begin position="286"/>
        <end position="308"/>
    </location>
</feature>
<evidence type="ECO:0000313" key="8">
    <source>
        <dbReference type="EMBL" id="MDV0441832.1"/>
    </source>
</evidence>
<evidence type="ECO:0000256" key="3">
    <source>
        <dbReference type="ARBA" id="ARBA00022475"/>
    </source>
</evidence>
<reference evidence="8" key="1">
    <citation type="submission" date="2023-06" db="EMBL/GenBank/DDBJ databases">
        <title>Genome sequence of Methancorpusculaceae sp. Ag1.</title>
        <authorList>
            <person name="Protasov E."/>
            <person name="Platt K."/>
            <person name="Poehlein A."/>
            <person name="Daniel R."/>
            <person name="Brune A."/>
        </authorList>
    </citation>
    <scope>NUCLEOTIDE SEQUENCE</scope>
    <source>
        <strain evidence="8">Ag1</strain>
    </source>
</reference>
<evidence type="ECO:0000256" key="1">
    <source>
        <dbReference type="ARBA" id="ARBA00004651"/>
    </source>
</evidence>
<gene>
    <name evidence="8" type="ORF">McpAg1_10430</name>
</gene>
<accession>A0AAE4MB06</accession>
<evidence type="ECO:0008006" key="10">
    <source>
        <dbReference type="Google" id="ProtNLM"/>
    </source>
</evidence>
<evidence type="ECO:0000256" key="5">
    <source>
        <dbReference type="ARBA" id="ARBA00022989"/>
    </source>
</evidence>
<evidence type="ECO:0000256" key="6">
    <source>
        <dbReference type="ARBA" id="ARBA00023136"/>
    </source>
</evidence>
<evidence type="ECO:0000256" key="4">
    <source>
        <dbReference type="ARBA" id="ARBA00022692"/>
    </source>
</evidence>
<dbReference type="PANTHER" id="PTHR39087">
    <property type="entry name" value="UPF0104 MEMBRANE PROTEIN MJ1595"/>
    <property type="match status" value="1"/>
</dbReference>
<evidence type="ECO:0000256" key="7">
    <source>
        <dbReference type="SAM" id="Phobius"/>
    </source>
</evidence>
<sequence>MWKKISAILIPTLIAAALIVFMLYRVWDDLLEAIQHIVPVYLVAAILICFGAWYLRGWRYQYIIERLGTTISLSFSTACIYLSQTANLILPARLGDFVRLFILKHEKGTPYTNGFTSIVAERVYDIVIIAVLGLLALPLLISIVPEWFVWTIFIVLAAGAAFCAFLIFSKRLHAENKILKKILEVLDQLRQVSSTPRSLAALSLSSAVIWMMDIIICYLVSLMFGVTLSFMLVLLAIVIGNLVKAVPITPGGIGTYELALVVTFELGGVPAATATLIAVVDHLVKNLITLTGGVVSLYYFGDWAVSLLKRLFREDAKKIKEEGGV</sequence>
<keyword evidence="6 7" id="KW-0472">Membrane</keyword>
<evidence type="ECO:0000313" key="9">
    <source>
        <dbReference type="Proteomes" id="UP001273136"/>
    </source>
</evidence>
<feature type="transmembrane region" description="Helical" evidence="7">
    <location>
        <begin position="7"/>
        <end position="27"/>
    </location>
</feature>
<keyword evidence="9" id="KW-1185">Reference proteome</keyword>
<evidence type="ECO:0000256" key="2">
    <source>
        <dbReference type="ARBA" id="ARBA00011061"/>
    </source>
</evidence>
<keyword evidence="3" id="KW-1003">Cell membrane</keyword>
<name>A0AAE4MB06_9EURY</name>
<feature type="transmembrane region" description="Helical" evidence="7">
    <location>
        <begin position="33"/>
        <end position="55"/>
    </location>
</feature>
<dbReference type="AlphaFoldDB" id="A0AAE4MB06"/>
<dbReference type="InterPro" id="IPR022791">
    <property type="entry name" value="L-PG_synthase/AglD"/>
</dbReference>
<comment type="similarity">
    <text evidence="2">Belongs to the UPF0104 family.</text>
</comment>
<feature type="transmembrane region" description="Helical" evidence="7">
    <location>
        <begin position="258"/>
        <end position="280"/>
    </location>
</feature>
<comment type="caution">
    <text evidence="8">The sequence shown here is derived from an EMBL/GenBank/DDBJ whole genome shotgun (WGS) entry which is preliminary data.</text>
</comment>
<protein>
    <recommendedName>
        <fullName evidence="10">Flippase-like domain-containing protein</fullName>
    </recommendedName>
</protein>
<keyword evidence="4 7" id="KW-0812">Transmembrane</keyword>
<feature type="transmembrane region" description="Helical" evidence="7">
    <location>
        <begin position="123"/>
        <end position="141"/>
    </location>
</feature>
<dbReference type="EMBL" id="JAWDKA010000005">
    <property type="protein sequence ID" value="MDV0441832.1"/>
    <property type="molecule type" value="Genomic_DNA"/>
</dbReference>
<comment type="subcellular location">
    <subcellularLocation>
        <location evidence="1">Cell membrane</location>
        <topology evidence="1">Multi-pass membrane protein</topology>
    </subcellularLocation>
</comment>
<dbReference type="GO" id="GO:0005886">
    <property type="term" value="C:plasma membrane"/>
    <property type="evidence" value="ECO:0007669"/>
    <property type="project" value="UniProtKB-SubCell"/>
</dbReference>
<keyword evidence="5 7" id="KW-1133">Transmembrane helix</keyword>
<dbReference type="NCBIfam" id="TIGR00374">
    <property type="entry name" value="flippase-like domain"/>
    <property type="match status" value="2"/>
</dbReference>
<proteinExistence type="inferred from homology"/>
<dbReference type="Proteomes" id="UP001273136">
    <property type="component" value="Unassembled WGS sequence"/>
</dbReference>
<feature type="transmembrane region" description="Helical" evidence="7">
    <location>
        <begin position="147"/>
        <end position="168"/>
    </location>
</feature>
<dbReference type="PANTHER" id="PTHR39087:SF2">
    <property type="entry name" value="UPF0104 MEMBRANE PROTEIN MJ1595"/>
    <property type="match status" value="1"/>
</dbReference>